<evidence type="ECO:0000313" key="1">
    <source>
        <dbReference type="EMBL" id="NKE71984.1"/>
    </source>
</evidence>
<dbReference type="EMBL" id="VTOW01000003">
    <property type="protein sequence ID" value="NKE71984.1"/>
    <property type="molecule type" value="Genomic_DNA"/>
</dbReference>
<protein>
    <submittedName>
        <fullName evidence="1">Uncharacterized protein</fullName>
    </submittedName>
</protein>
<reference evidence="1 2" key="1">
    <citation type="journal article" date="2020" name="Nature">
        <title>Bacterial chemolithoautotrophy via manganese oxidation.</title>
        <authorList>
            <person name="Yu H."/>
            <person name="Leadbetter J.R."/>
        </authorList>
    </citation>
    <scope>NUCLEOTIDE SEQUENCE [LARGE SCALE GENOMIC DNA]</scope>
    <source>
        <strain evidence="1 2">Mn-1</strain>
    </source>
</reference>
<dbReference type="AlphaFoldDB" id="A0A7X6DRG9"/>
<name>A0A7X6DRG9_9BACT</name>
<sequence>MNEVSCPACGEAKFQVAHVEGNPEEAHFEAVCRPCGLKMRVVVIPRGVIEEIEAMAPPEERQVLEAKCPYCSGIGARFNFRCHLERGVDYDVVTCRHCRRAYKEPVAPAA</sequence>
<gene>
    <name evidence="1" type="ORF">MNODULE_14645</name>
</gene>
<comment type="caution">
    <text evidence="1">The sequence shown here is derived from an EMBL/GenBank/DDBJ whole genome shotgun (WGS) entry which is preliminary data.</text>
</comment>
<evidence type="ECO:0000313" key="2">
    <source>
        <dbReference type="Proteomes" id="UP000534783"/>
    </source>
</evidence>
<dbReference type="RefSeq" id="WP_168061242.1">
    <property type="nucleotide sequence ID" value="NZ_VTOW01000003.1"/>
</dbReference>
<organism evidence="1 2">
    <name type="scientific">Candidatus Manganitrophus noduliformans</name>
    <dbReference type="NCBI Taxonomy" id="2606439"/>
    <lineage>
        <taxon>Bacteria</taxon>
        <taxon>Pseudomonadati</taxon>
        <taxon>Nitrospirota</taxon>
        <taxon>Nitrospiria</taxon>
        <taxon>Candidatus Troglogloeales</taxon>
        <taxon>Candidatus Manganitrophaceae</taxon>
        <taxon>Candidatus Manganitrophus</taxon>
    </lineage>
</organism>
<keyword evidence="2" id="KW-1185">Reference proteome</keyword>
<accession>A0A7X6DRG9</accession>
<proteinExistence type="predicted"/>
<dbReference type="Proteomes" id="UP000534783">
    <property type="component" value="Unassembled WGS sequence"/>
</dbReference>